<keyword evidence="3" id="KW-1185">Reference proteome</keyword>
<name>A0A8J3J6B3_9ACTN</name>
<feature type="region of interest" description="Disordered" evidence="1">
    <location>
        <begin position="31"/>
        <end position="96"/>
    </location>
</feature>
<dbReference type="EMBL" id="BOMB01000010">
    <property type="protein sequence ID" value="GID10869.1"/>
    <property type="molecule type" value="Genomic_DNA"/>
</dbReference>
<gene>
    <name evidence="2" type="ORF">Aru02nite_17580</name>
</gene>
<evidence type="ECO:0000313" key="2">
    <source>
        <dbReference type="EMBL" id="GID10869.1"/>
    </source>
</evidence>
<dbReference type="AlphaFoldDB" id="A0A8J3J6B3"/>
<organism evidence="2 3">
    <name type="scientific">Actinocatenispora rupis</name>
    <dbReference type="NCBI Taxonomy" id="519421"/>
    <lineage>
        <taxon>Bacteria</taxon>
        <taxon>Bacillati</taxon>
        <taxon>Actinomycetota</taxon>
        <taxon>Actinomycetes</taxon>
        <taxon>Micromonosporales</taxon>
        <taxon>Micromonosporaceae</taxon>
        <taxon>Actinocatenispora</taxon>
    </lineage>
</organism>
<comment type="caution">
    <text evidence="2">The sequence shown here is derived from an EMBL/GenBank/DDBJ whole genome shotgun (WGS) entry which is preliminary data.</text>
</comment>
<evidence type="ECO:0000256" key="1">
    <source>
        <dbReference type="SAM" id="MobiDB-lite"/>
    </source>
</evidence>
<reference evidence="2" key="1">
    <citation type="submission" date="2021-01" db="EMBL/GenBank/DDBJ databases">
        <title>Whole genome shotgun sequence of Actinocatenispora rupis NBRC 107355.</title>
        <authorList>
            <person name="Komaki H."/>
            <person name="Tamura T."/>
        </authorList>
    </citation>
    <scope>NUCLEOTIDE SEQUENCE</scope>
    <source>
        <strain evidence="2">NBRC 107355</strain>
    </source>
</reference>
<evidence type="ECO:0000313" key="3">
    <source>
        <dbReference type="Proteomes" id="UP000612808"/>
    </source>
</evidence>
<accession>A0A8J3J6B3</accession>
<proteinExistence type="predicted"/>
<dbReference type="Proteomes" id="UP000612808">
    <property type="component" value="Unassembled WGS sequence"/>
</dbReference>
<protein>
    <submittedName>
        <fullName evidence="2">Uncharacterized protein</fullName>
    </submittedName>
</protein>
<sequence length="96" mass="9492">MNASATHVMRFAGAGLGTAAGTVAVRLARRPSAGMSTAPMAPPQPGDVCTDGKPAPTPRGGGCRNIPREPVNGAVSAPSTVETHPGTPVPEVARAP</sequence>